<proteinExistence type="predicted"/>
<protein>
    <submittedName>
        <fullName evidence="1">WavE lipopolysaccharide synthesis family protein</fullName>
    </submittedName>
</protein>
<dbReference type="Pfam" id="PF07507">
    <property type="entry name" value="WavE"/>
    <property type="match status" value="1"/>
</dbReference>
<gene>
    <name evidence="1" type="ORF">K6Y31_04170</name>
</gene>
<keyword evidence="2" id="KW-1185">Reference proteome</keyword>
<evidence type="ECO:0000313" key="1">
    <source>
        <dbReference type="EMBL" id="MCE2594010.1"/>
    </source>
</evidence>
<organism evidence="1 2">
    <name type="scientific">Motilimonas cestriensis</name>
    <dbReference type="NCBI Taxonomy" id="2742685"/>
    <lineage>
        <taxon>Bacteria</taxon>
        <taxon>Pseudomonadati</taxon>
        <taxon>Pseudomonadota</taxon>
        <taxon>Gammaproteobacteria</taxon>
        <taxon>Alteromonadales</taxon>
        <taxon>Alteromonadales genera incertae sedis</taxon>
        <taxon>Motilimonas</taxon>
    </lineage>
</organism>
<sequence>MRFEDITVVVQGPVQNYAARAMDEGITQRCLQSIRTYLPGAKIILSTWEDQDLNNLDFDQLLLNQDPGTNIRYFTAPDKPKLFNNNRQIVSTLNGLAAVSTKYALKIRTDNYLISNDFVALFEQPLIRQAEQSVFQQRIVISNTFSRKYAKGKPVAYHLSDFFYFGLTQDLLKLWDIPLQDNYDLSQQHQVSPHYPDFPIDCTQMFWQEGLKQFNQQIELLHLHDLAGDKLKASEAFIANNLIIAEPEKIGLALCQKFLGKSRANRTRGKCSFYQLSDWHALYRKYCDPSHPLPYPALFKLFLQRLIYVFPSRFETKMKIISRTKKMHRYSQILAKDSK</sequence>
<evidence type="ECO:0000313" key="2">
    <source>
        <dbReference type="Proteomes" id="UP001201273"/>
    </source>
</evidence>
<dbReference type="EMBL" id="JAIMJA010000003">
    <property type="protein sequence ID" value="MCE2594010.1"/>
    <property type="molecule type" value="Genomic_DNA"/>
</dbReference>
<accession>A0ABS8W668</accession>
<dbReference type="Proteomes" id="UP001201273">
    <property type="component" value="Unassembled WGS sequence"/>
</dbReference>
<dbReference type="RefSeq" id="WP_233051590.1">
    <property type="nucleotide sequence ID" value="NZ_JAIMJA010000003.1"/>
</dbReference>
<reference evidence="1 2" key="1">
    <citation type="journal article" date="2022" name="Environ. Microbiol. Rep.">
        <title>Eco-phylogenetic analyses reveal divergent evolution of vitamin B12 metabolism in the marine bacterial family 'Psychromonadaceae'.</title>
        <authorList>
            <person name="Jin X."/>
            <person name="Yang Y."/>
            <person name="Cao H."/>
            <person name="Gao B."/>
            <person name="Zhao Z."/>
        </authorList>
    </citation>
    <scope>NUCLEOTIDE SEQUENCE [LARGE SCALE GENOMIC DNA]</scope>
    <source>
        <strain evidence="1 2">MKS20</strain>
    </source>
</reference>
<comment type="caution">
    <text evidence="1">The sequence shown here is derived from an EMBL/GenBank/DDBJ whole genome shotgun (WGS) entry which is preliminary data.</text>
</comment>
<name>A0ABS8W668_9GAMM</name>
<dbReference type="InterPro" id="IPR011122">
    <property type="entry name" value="WavE"/>
</dbReference>